<dbReference type="Proteomes" id="UP000000305">
    <property type="component" value="Unassembled WGS sequence"/>
</dbReference>
<sequence length="257" mass="28391">MACVSGTLLYTTSTATPFQSSQASYPPHHSPPTPLLSNIEKFFTEPSNRDPTRCLGWIETGAAAAEFVYTFFTPTIDALRPPKSPTAPPLLVLCHSARSPLHSTQNLCFPLHITLCNMDVLINAKLTYELLLLELNSGSHSPSTAVEEANMPERLSPSLTALISLVSLSLNFDIRVPFRLPPVTTFSHAGDTIHHHFDKKSIPETTQRDGRLGMEQLAQLAQTLSRRVDLTRQLCCSRPSESTEYYPLYSRLNGRAA</sequence>
<gene>
    <name evidence="1" type="ORF">DAPPUDRAFT_259747</name>
</gene>
<evidence type="ECO:0000313" key="1">
    <source>
        <dbReference type="EMBL" id="EFX68686.1"/>
    </source>
</evidence>
<proteinExistence type="predicted"/>
<dbReference type="KEGG" id="dpx:DAPPUDRAFT_259747"/>
<name>E9HHS8_DAPPU</name>
<dbReference type="InParanoid" id="E9HHS8"/>
<protein>
    <submittedName>
        <fullName evidence="1">Uncharacterized protein</fullName>
    </submittedName>
</protein>
<dbReference type="EMBL" id="GL732650">
    <property type="protein sequence ID" value="EFX68686.1"/>
    <property type="molecule type" value="Genomic_DNA"/>
</dbReference>
<keyword evidence="2" id="KW-1185">Reference proteome</keyword>
<dbReference type="HOGENOM" id="CLU_1082826_0_0_1"/>
<organism evidence="1 2">
    <name type="scientific">Daphnia pulex</name>
    <name type="common">Water flea</name>
    <dbReference type="NCBI Taxonomy" id="6669"/>
    <lineage>
        <taxon>Eukaryota</taxon>
        <taxon>Metazoa</taxon>
        <taxon>Ecdysozoa</taxon>
        <taxon>Arthropoda</taxon>
        <taxon>Crustacea</taxon>
        <taxon>Branchiopoda</taxon>
        <taxon>Diplostraca</taxon>
        <taxon>Cladocera</taxon>
        <taxon>Anomopoda</taxon>
        <taxon>Daphniidae</taxon>
        <taxon>Daphnia</taxon>
    </lineage>
</organism>
<evidence type="ECO:0000313" key="2">
    <source>
        <dbReference type="Proteomes" id="UP000000305"/>
    </source>
</evidence>
<reference evidence="1 2" key="1">
    <citation type="journal article" date="2011" name="Science">
        <title>The ecoresponsive genome of Daphnia pulex.</title>
        <authorList>
            <person name="Colbourne J.K."/>
            <person name="Pfrender M.E."/>
            <person name="Gilbert D."/>
            <person name="Thomas W.K."/>
            <person name="Tucker A."/>
            <person name="Oakley T.H."/>
            <person name="Tokishita S."/>
            <person name="Aerts A."/>
            <person name="Arnold G.J."/>
            <person name="Basu M.K."/>
            <person name="Bauer D.J."/>
            <person name="Caceres C.E."/>
            <person name="Carmel L."/>
            <person name="Casola C."/>
            <person name="Choi J.H."/>
            <person name="Detter J.C."/>
            <person name="Dong Q."/>
            <person name="Dusheyko S."/>
            <person name="Eads B.D."/>
            <person name="Frohlich T."/>
            <person name="Geiler-Samerotte K.A."/>
            <person name="Gerlach D."/>
            <person name="Hatcher P."/>
            <person name="Jogdeo S."/>
            <person name="Krijgsveld J."/>
            <person name="Kriventseva E.V."/>
            <person name="Kultz D."/>
            <person name="Laforsch C."/>
            <person name="Lindquist E."/>
            <person name="Lopez J."/>
            <person name="Manak J.R."/>
            <person name="Muller J."/>
            <person name="Pangilinan J."/>
            <person name="Patwardhan R.P."/>
            <person name="Pitluck S."/>
            <person name="Pritham E.J."/>
            <person name="Rechtsteiner A."/>
            <person name="Rho M."/>
            <person name="Rogozin I.B."/>
            <person name="Sakarya O."/>
            <person name="Salamov A."/>
            <person name="Schaack S."/>
            <person name="Shapiro H."/>
            <person name="Shiga Y."/>
            <person name="Skalitzky C."/>
            <person name="Smith Z."/>
            <person name="Souvorov A."/>
            <person name="Sung W."/>
            <person name="Tang Z."/>
            <person name="Tsuchiya D."/>
            <person name="Tu H."/>
            <person name="Vos H."/>
            <person name="Wang M."/>
            <person name="Wolf Y.I."/>
            <person name="Yamagata H."/>
            <person name="Yamada T."/>
            <person name="Ye Y."/>
            <person name="Shaw J.R."/>
            <person name="Andrews J."/>
            <person name="Crease T.J."/>
            <person name="Tang H."/>
            <person name="Lucas S.M."/>
            <person name="Robertson H.M."/>
            <person name="Bork P."/>
            <person name="Koonin E.V."/>
            <person name="Zdobnov E.M."/>
            <person name="Grigoriev I.V."/>
            <person name="Lynch M."/>
            <person name="Boore J.L."/>
        </authorList>
    </citation>
    <scope>NUCLEOTIDE SEQUENCE [LARGE SCALE GENOMIC DNA]</scope>
</reference>
<dbReference type="AlphaFoldDB" id="E9HHS8"/>
<accession>E9HHS8</accession>